<accession>A0ABS6BZZ1</accession>
<dbReference type="Gene3D" id="1.10.287.1080">
    <property type="entry name" value="MazG-like"/>
    <property type="match status" value="1"/>
</dbReference>
<dbReference type="PANTHER" id="PTHR46523:SF1">
    <property type="entry name" value="DCTP PYROPHOSPHATASE 1"/>
    <property type="match status" value="1"/>
</dbReference>
<dbReference type="Pfam" id="PF12643">
    <property type="entry name" value="MazG-like"/>
    <property type="match status" value="1"/>
</dbReference>
<dbReference type="PANTHER" id="PTHR46523">
    <property type="entry name" value="DCTP PYROPHOSPHATASE 1"/>
    <property type="match status" value="1"/>
</dbReference>
<organism evidence="1 2">
    <name type="scientific">Clostridium algidicarnis</name>
    <dbReference type="NCBI Taxonomy" id="37659"/>
    <lineage>
        <taxon>Bacteria</taxon>
        <taxon>Bacillati</taxon>
        <taxon>Bacillota</taxon>
        <taxon>Clostridia</taxon>
        <taxon>Eubacteriales</taxon>
        <taxon>Clostridiaceae</taxon>
        <taxon>Clostridium</taxon>
    </lineage>
</organism>
<dbReference type="SUPFAM" id="SSF101386">
    <property type="entry name" value="all-alpha NTP pyrophosphatases"/>
    <property type="match status" value="1"/>
</dbReference>
<name>A0ABS6BZZ1_9CLOT</name>
<dbReference type="CDD" id="cd11537">
    <property type="entry name" value="NTP-PPase_RS21-C6_like"/>
    <property type="match status" value="1"/>
</dbReference>
<dbReference type="EMBL" id="JAHLDG010000002">
    <property type="protein sequence ID" value="MBU3218807.1"/>
    <property type="molecule type" value="Genomic_DNA"/>
</dbReference>
<reference evidence="1 2" key="1">
    <citation type="submission" date="2021-06" db="EMBL/GenBank/DDBJ databases">
        <title>Clostridia strains as spoilage organisms.</title>
        <authorList>
            <person name="Wambui J."/>
            <person name="Stephan R."/>
            <person name="Stevens M.J.A."/>
        </authorList>
    </citation>
    <scope>NUCLEOTIDE SEQUENCE [LARGE SCALE GENOMIC DNA]</scope>
    <source>
        <strain evidence="1 2">CM013</strain>
    </source>
</reference>
<evidence type="ECO:0000313" key="1">
    <source>
        <dbReference type="EMBL" id="MBU3218807.1"/>
    </source>
</evidence>
<dbReference type="PIRSF" id="PIRSF029826">
    <property type="entry name" value="UCP029826_pph"/>
    <property type="match status" value="1"/>
</dbReference>
<dbReference type="InterPro" id="IPR025984">
    <property type="entry name" value="DCTPP"/>
</dbReference>
<protein>
    <submittedName>
        <fullName evidence="1">Nucleotide pyrophosphohydrolase</fullName>
    </submittedName>
</protein>
<dbReference type="Proteomes" id="UP000740830">
    <property type="component" value="Unassembled WGS sequence"/>
</dbReference>
<evidence type="ECO:0000313" key="2">
    <source>
        <dbReference type="Proteomes" id="UP000740830"/>
    </source>
</evidence>
<gene>
    <name evidence="1" type="ORF">KPL27_01605</name>
</gene>
<keyword evidence="2" id="KW-1185">Reference proteome</keyword>
<sequence length="116" mass="13937">MWLNLKNTVKKFCNDRDWEQFHNPKDLTIGISTEANELLSLFRFKNEKEMKEILDNPKKREDVEDETADIFFFLLRFAQLYNIDLSGALERKMEKNNKKYSVEKFMGSNKKYSDLK</sequence>
<dbReference type="InterPro" id="IPR052555">
    <property type="entry name" value="dCTP_Pyrophosphatase"/>
</dbReference>
<comment type="caution">
    <text evidence="1">The sequence shown here is derived from an EMBL/GenBank/DDBJ whole genome shotgun (WGS) entry which is preliminary data.</text>
</comment>
<proteinExistence type="predicted"/>